<gene>
    <name evidence="1" type="ORF">PQQ63_06065</name>
</gene>
<proteinExistence type="predicted"/>
<sequence length="324" mass="36197">MPLDPADGYPYTPPQIAIAAGNEKKQAHQYAVNIDIAMRQHYAENLKNLAKTLYPMMYAEATFSGGRYTFSVDEHTTYVCQETNPVYTQLKAIAHIPLGIYSIIFPYAEFPDNQQWIEPLRGFANQVNSVLERLDLLDIVEPAKAASRRILSSSHAFMSSIITSGSFVMQQYEDFCHSIGEDILINQTAAAEDQVNGMRAYLLDWKAMVGDAVWDRMYVVCQCIWTVSQESAHEQIIKSTMKPEFHDTHVIASEAVPTLEAARLLLARILADRVLAAAVFDKEARPEFAQNIYSLSTQRDLLSKSIEAVLGGGTVRSLCPFGYA</sequence>
<dbReference type="EMBL" id="JAQQCF010000003">
    <property type="protein sequence ID" value="MFM0636254.1"/>
    <property type="molecule type" value="Genomic_DNA"/>
</dbReference>
<organism evidence="1 2">
    <name type="scientific">Paraburkholderia metrosideri</name>
    <dbReference type="NCBI Taxonomy" id="580937"/>
    <lineage>
        <taxon>Bacteria</taxon>
        <taxon>Pseudomonadati</taxon>
        <taxon>Pseudomonadota</taxon>
        <taxon>Betaproteobacteria</taxon>
        <taxon>Burkholderiales</taxon>
        <taxon>Burkholderiaceae</taxon>
        <taxon>Paraburkholderia</taxon>
    </lineage>
</organism>
<accession>A0ABW9DMU8</accession>
<keyword evidence="2" id="KW-1185">Reference proteome</keyword>
<evidence type="ECO:0000313" key="2">
    <source>
        <dbReference type="Proteomes" id="UP001629432"/>
    </source>
</evidence>
<reference evidence="1 2" key="1">
    <citation type="journal article" date="2024" name="Chem. Sci.">
        <title>Discovery of megapolipeptins by genome mining of a Burkholderiales bacteria collection.</title>
        <authorList>
            <person name="Paulo B.S."/>
            <person name="Recchia M.J.J."/>
            <person name="Lee S."/>
            <person name="Fergusson C.H."/>
            <person name="Romanowski S.B."/>
            <person name="Hernandez A."/>
            <person name="Krull N."/>
            <person name="Liu D.Y."/>
            <person name="Cavanagh H."/>
            <person name="Bos A."/>
            <person name="Gray C.A."/>
            <person name="Murphy B.T."/>
            <person name="Linington R.G."/>
            <person name="Eustaquio A.S."/>
        </authorList>
    </citation>
    <scope>NUCLEOTIDE SEQUENCE [LARGE SCALE GENOMIC DNA]</scope>
    <source>
        <strain evidence="1 2">RL17-338-BIC-A</strain>
    </source>
</reference>
<protein>
    <submittedName>
        <fullName evidence="1">Uncharacterized protein</fullName>
    </submittedName>
</protein>
<comment type="caution">
    <text evidence="1">The sequence shown here is derived from an EMBL/GenBank/DDBJ whole genome shotgun (WGS) entry which is preliminary data.</text>
</comment>
<evidence type="ECO:0000313" key="1">
    <source>
        <dbReference type="EMBL" id="MFM0636254.1"/>
    </source>
</evidence>
<name>A0ABW9DMU8_9BURK</name>
<dbReference type="RefSeq" id="WP_408334076.1">
    <property type="nucleotide sequence ID" value="NZ_JAQQCF010000003.1"/>
</dbReference>
<dbReference type="Proteomes" id="UP001629432">
    <property type="component" value="Unassembled WGS sequence"/>
</dbReference>